<reference evidence="2" key="1">
    <citation type="journal article" date="2016" name="Genome Announc.">
        <title>Draft genomes of two strains of Paenibacillus glucanolyticus with capability to degrade lignocellulose.</title>
        <authorList>
            <person name="Mathews S.L."/>
            <person name="Pawlak J."/>
            <person name="Grunden A.M."/>
        </authorList>
    </citation>
    <scope>NUCLEOTIDE SEQUENCE [LARGE SCALE GENOMIC DNA]</scope>
    <source>
        <strain evidence="2">SLM1</strain>
    </source>
</reference>
<evidence type="ECO:0000313" key="2">
    <source>
        <dbReference type="EMBL" id="KZS44670.1"/>
    </source>
</evidence>
<accession>A0A163G0N4</accession>
<keyword evidence="3" id="KW-1185">Reference proteome</keyword>
<name>A0A163G0N4_9BACL</name>
<dbReference type="AlphaFoldDB" id="A0A163G0N4"/>
<gene>
    <name evidence="2" type="ORF">AWU65_26460</name>
</gene>
<evidence type="ECO:0000313" key="3">
    <source>
        <dbReference type="Proteomes" id="UP000076796"/>
    </source>
</evidence>
<organism evidence="2 3">
    <name type="scientific">Paenibacillus glucanolyticus</name>
    <dbReference type="NCBI Taxonomy" id="59843"/>
    <lineage>
        <taxon>Bacteria</taxon>
        <taxon>Bacillati</taxon>
        <taxon>Bacillota</taxon>
        <taxon>Bacilli</taxon>
        <taxon>Bacillales</taxon>
        <taxon>Paenibacillaceae</taxon>
        <taxon>Paenibacillus</taxon>
    </lineage>
</organism>
<evidence type="ECO:0000259" key="1">
    <source>
        <dbReference type="Pfam" id="PF09860"/>
    </source>
</evidence>
<sequence length="101" mass="12226">MELTASEAYKASVLRNFMAEDGSLRQIPAQYKKKLVIMEHLVEQLEMGREYPEKEINEFIKQYHADYATIRREFIIHKYMSRDNGVYVRNPRDLWIQWDKI</sequence>
<dbReference type="OrthoDB" id="529288at2"/>
<dbReference type="EMBL" id="LWMH01000002">
    <property type="protein sequence ID" value="KZS44670.1"/>
    <property type="molecule type" value="Genomic_DNA"/>
</dbReference>
<protein>
    <submittedName>
        <fullName evidence="2">Transcriptional regulator</fullName>
    </submittedName>
</protein>
<comment type="caution">
    <text evidence="2">The sequence shown here is derived from an EMBL/GenBank/DDBJ whole genome shotgun (WGS) entry which is preliminary data.</text>
</comment>
<proteinExistence type="predicted"/>
<dbReference type="Proteomes" id="UP000076796">
    <property type="component" value="Unassembled WGS sequence"/>
</dbReference>
<dbReference type="InterPro" id="IPR018656">
    <property type="entry name" value="DUF2087"/>
</dbReference>
<dbReference type="Pfam" id="PF09860">
    <property type="entry name" value="DUF2087"/>
    <property type="match status" value="1"/>
</dbReference>
<feature type="domain" description="DUF2087" evidence="1">
    <location>
        <begin position="24"/>
        <end position="89"/>
    </location>
</feature>
<dbReference type="STRING" id="59843.A3958_25195"/>